<dbReference type="PANTHER" id="PTHR12526">
    <property type="entry name" value="GLYCOSYLTRANSFERASE"/>
    <property type="match status" value="1"/>
</dbReference>
<evidence type="ECO:0000256" key="3">
    <source>
        <dbReference type="ARBA" id="ARBA00022679"/>
    </source>
</evidence>
<dbReference type="InterPro" id="IPR001296">
    <property type="entry name" value="Glyco_trans_1"/>
</dbReference>
<organism evidence="6 7">
    <name type="scientific">Labilithrix luteola</name>
    <dbReference type="NCBI Taxonomy" id="1391654"/>
    <lineage>
        <taxon>Bacteria</taxon>
        <taxon>Pseudomonadati</taxon>
        <taxon>Myxococcota</taxon>
        <taxon>Polyangia</taxon>
        <taxon>Polyangiales</taxon>
        <taxon>Labilitrichaceae</taxon>
        <taxon>Labilithrix</taxon>
    </lineage>
</organism>
<reference evidence="6 7" key="1">
    <citation type="submission" date="2015-08" db="EMBL/GenBank/DDBJ databases">
        <authorList>
            <person name="Babu N.S."/>
            <person name="Beckwith C.J."/>
            <person name="Beseler K.G."/>
            <person name="Brison A."/>
            <person name="Carone J.V."/>
            <person name="Caskin T.P."/>
            <person name="Diamond M."/>
            <person name="Durham M.E."/>
            <person name="Foxe J.M."/>
            <person name="Go M."/>
            <person name="Henderson B.A."/>
            <person name="Jones I.B."/>
            <person name="McGettigan J.A."/>
            <person name="Micheletti S.J."/>
            <person name="Nasrallah M.E."/>
            <person name="Ortiz D."/>
            <person name="Piller C.R."/>
            <person name="Privatt S.R."/>
            <person name="Schneider S.L."/>
            <person name="Sharp S."/>
            <person name="Smith T.C."/>
            <person name="Stanton J.D."/>
            <person name="Ullery H.E."/>
            <person name="Wilson R.J."/>
            <person name="Serrano M.G."/>
            <person name="Buck G."/>
            <person name="Lee V."/>
            <person name="Wang Y."/>
            <person name="Carvalho R."/>
            <person name="Voegtly L."/>
            <person name="Shi R."/>
            <person name="Duckworth R."/>
            <person name="Johnson A."/>
            <person name="Loviza R."/>
            <person name="Walstead R."/>
            <person name="Shah Z."/>
            <person name="Kiflezghi M."/>
            <person name="Wade K."/>
            <person name="Ball S.L."/>
            <person name="Bradley K.W."/>
            <person name="Asai D.J."/>
            <person name="Bowman C.A."/>
            <person name="Russell D.A."/>
            <person name="Pope W.H."/>
            <person name="Jacobs-Sera D."/>
            <person name="Hendrix R.W."/>
            <person name="Hatfull G.F."/>
        </authorList>
    </citation>
    <scope>NUCLEOTIDE SEQUENCE [LARGE SCALE GENOMIC DNA]</scope>
    <source>
        <strain evidence="6 7">DSM 27648</strain>
    </source>
</reference>
<evidence type="ECO:0000259" key="4">
    <source>
        <dbReference type="Pfam" id="PF00534"/>
    </source>
</evidence>
<dbReference type="Gene3D" id="3.40.50.2000">
    <property type="entry name" value="Glycogen Phosphorylase B"/>
    <property type="match status" value="2"/>
</dbReference>
<dbReference type="Pfam" id="PF13439">
    <property type="entry name" value="Glyco_transf_4"/>
    <property type="match status" value="1"/>
</dbReference>
<dbReference type="GO" id="GO:0016757">
    <property type="term" value="F:glycosyltransferase activity"/>
    <property type="evidence" value="ECO:0007669"/>
    <property type="project" value="UniProtKB-KW"/>
</dbReference>
<dbReference type="SUPFAM" id="SSF53756">
    <property type="entry name" value="UDP-Glycosyltransferase/glycogen phosphorylase"/>
    <property type="match status" value="1"/>
</dbReference>
<feature type="domain" description="Glycosyl transferase family 1" evidence="4">
    <location>
        <begin position="197"/>
        <end position="347"/>
    </location>
</feature>
<dbReference type="KEGG" id="llu:AKJ09_08484"/>
<dbReference type="CDD" id="cd03801">
    <property type="entry name" value="GT4_PimA-like"/>
    <property type="match status" value="1"/>
</dbReference>
<gene>
    <name evidence="6" type="ORF">AKJ09_08484</name>
</gene>
<accession>A0A0K1Q7M7</accession>
<proteinExistence type="inferred from homology"/>
<evidence type="ECO:0000256" key="1">
    <source>
        <dbReference type="ARBA" id="ARBA00009481"/>
    </source>
</evidence>
<dbReference type="EMBL" id="CP012333">
    <property type="protein sequence ID" value="AKV01821.1"/>
    <property type="molecule type" value="Genomic_DNA"/>
</dbReference>
<dbReference type="STRING" id="1391654.AKJ09_08484"/>
<evidence type="ECO:0000313" key="7">
    <source>
        <dbReference type="Proteomes" id="UP000064967"/>
    </source>
</evidence>
<dbReference type="InterPro" id="IPR028098">
    <property type="entry name" value="Glyco_trans_4-like_N"/>
</dbReference>
<dbReference type="AlphaFoldDB" id="A0A0K1Q7M7"/>
<dbReference type="OrthoDB" id="9803091at2"/>
<comment type="similarity">
    <text evidence="1">Belongs to the glycosyltransferase group 1 family. Glycosyltransferase 4 subfamily.</text>
</comment>
<feature type="domain" description="Glycosyltransferase subfamily 4-like N-terminal" evidence="5">
    <location>
        <begin position="21"/>
        <end position="184"/>
    </location>
</feature>
<dbReference type="Pfam" id="PF00534">
    <property type="entry name" value="Glycos_transf_1"/>
    <property type="match status" value="1"/>
</dbReference>
<protein>
    <submittedName>
        <fullName evidence="6">Glycosyltransferase</fullName>
    </submittedName>
</protein>
<dbReference type="Proteomes" id="UP000064967">
    <property type="component" value="Chromosome"/>
</dbReference>
<keyword evidence="2" id="KW-0328">Glycosyltransferase</keyword>
<keyword evidence="7" id="KW-1185">Reference proteome</keyword>
<evidence type="ECO:0000259" key="5">
    <source>
        <dbReference type="Pfam" id="PF13439"/>
    </source>
</evidence>
<sequence length="377" mass="41286">MNERASAEPAPVLHVVVAGEVGGAERMLVDLASGDTARRHTIALMTPSARLRALFHDAGLVVDDRGPVRENPASYLVRSLGPFDVRWLAQTIRARRAGIVHLHTFGSQVVGTRAAIRTGARIVRTEHSTRVYDDPSCWIFSRWSLRRADASVCISEHVRDVALLRAPWAERTFRVIPNGIDVERFTPAAHAARGESERVRFVMVGRLEPRKGIDIALHALNEVPRAELEIVGEGESRAELERLGAQLGVSSRVRFVGYQADVREAIARADVALSSARAEGLGIALLEAMAQARAVVALPTGGIPEFVKDGETGWLATGSSSHALAAIMRSAIEHPDERSRRGRRARELVLTRYSLASMRASYEALYDWLRARPVAPS</sequence>
<evidence type="ECO:0000313" key="6">
    <source>
        <dbReference type="EMBL" id="AKV01821.1"/>
    </source>
</evidence>
<dbReference type="PANTHER" id="PTHR12526:SF640">
    <property type="entry name" value="COLANIC ACID BIOSYNTHESIS GLYCOSYLTRANSFERASE WCAL-RELATED"/>
    <property type="match status" value="1"/>
</dbReference>
<keyword evidence="3 6" id="KW-0808">Transferase</keyword>
<evidence type="ECO:0000256" key="2">
    <source>
        <dbReference type="ARBA" id="ARBA00022676"/>
    </source>
</evidence>
<name>A0A0K1Q7M7_9BACT</name>
<dbReference type="RefSeq" id="WP_146652847.1">
    <property type="nucleotide sequence ID" value="NZ_CP012333.1"/>
</dbReference>